<feature type="domain" description="Small-subunit processome Utp12" evidence="6">
    <location>
        <begin position="447"/>
        <end position="549"/>
    </location>
</feature>
<dbReference type="AlphaFoldDB" id="A0A2R5LNI8"/>
<evidence type="ECO:0000256" key="4">
    <source>
        <dbReference type="PROSITE-ProRule" id="PRU00221"/>
    </source>
</evidence>
<proteinExistence type="inferred from homology"/>
<evidence type="ECO:0000313" key="7">
    <source>
        <dbReference type="EMBL" id="MBY10867.1"/>
    </source>
</evidence>
<feature type="compositionally biased region" description="Acidic residues" evidence="5">
    <location>
        <begin position="602"/>
        <end position="635"/>
    </location>
</feature>
<dbReference type="SMART" id="SM00320">
    <property type="entry name" value="WD40"/>
    <property type="match status" value="3"/>
</dbReference>
<name>A0A2R5LNI8_9ACAR</name>
<feature type="region of interest" description="Disordered" evidence="5">
    <location>
        <begin position="572"/>
        <end position="635"/>
    </location>
</feature>
<dbReference type="InterPro" id="IPR036322">
    <property type="entry name" value="WD40_repeat_dom_sf"/>
</dbReference>
<feature type="repeat" description="WD" evidence="4">
    <location>
        <begin position="111"/>
        <end position="152"/>
    </location>
</feature>
<keyword evidence="2" id="KW-0539">Nucleus</keyword>
<feature type="compositionally biased region" description="Polar residues" evidence="5">
    <location>
        <begin position="393"/>
        <end position="403"/>
    </location>
</feature>
<dbReference type="Pfam" id="PF04003">
    <property type="entry name" value="Utp12"/>
    <property type="match status" value="1"/>
</dbReference>
<feature type="region of interest" description="Disordered" evidence="5">
    <location>
        <begin position="365"/>
        <end position="403"/>
    </location>
</feature>
<evidence type="ECO:0000256" key="1">
    <source>
        <dbReference type="ARBA" id="ARBA00004123"/>
    </source>
</evidence>
<dbReference type="PANTHER" id="PTHR44267:SF1">
    <property type="entry name" value="WD REPEAT-CONTAINING PROTEIN 43"/>
    <property type="match status" value="1"/>
</dbReference>
<organism evidence="7">
    <name type="scientific">Ornithodoros turicata</name>
    <dbReference type="NCBI Taxonomy" id="34597"/>
    <lineage>
        <taxon>Eukaryota</taxon>
        <taxon>Metazoa</taxon>
        <taxon>Ecdysozoa</taxon>
        <taxon>Arthropoda</taxon>
        <taxon>Chelicerata</taxon>
        <taxon>Arachnida</taxon>
        <taxon>Acari</taxon>
        <taxon>Parasitiformes</taxon>
        <taxon>Ixodida</taxon>
        <taxon>Ixodoidea</taxon>
        <taxon>Argasidae</taxon>
        <taxon>Ornithodorinae</taxon>
        <taxon>Ornithodoros</taxon>
    </lineage>
</organism>
<evidence type="ECO:0000256" key="3">
    <source>
        <dbReference type="ARBA" id="ARBA00038335"/>
    </source>
</evidence>
<dbReference type="PROSITE" id="PS50082">
    <property type="entry name" value="WD_REPEATS_2"/>
    <property type="match status" value="1"/>
</dbReference>
<accession>A0A2R5LNI8</accession>
<evidence type="ECO:0000259" key="6">
    <source>
        <dbReference type="Pfam" id="PF04003"/>
    </source>
</evidence>
<dbReference type="Gene3D" id="2.130.10.10">
    <property type="entry name" value="YVTN repeat-like/Quinoprotein amine dehydrogenase"/>
    <property type="match status" value="2"/>
</dbReference>
<dbReference type="InterPro" id="IPR052414">
    <property type="entry name" value="U3_snoRNA-assoc_WDR"/>
</dbReference>
<evidence type="ECO:0000256" key="2">
    <source>
        <dbReference type="ARBA" id="ARBA00023242"/>
    </source>
</evidence>
<feature type="compositionally biased region" description="Acidic residues" evidence="5">
    <location>
        <begin position="574"/>
        <end position="591"/>
    </location>
</feature>
<dbReference type="GO" id="GO:0005730">
    <property type="term" value="C:nucleolus"/>
    <property type="evidence" value="ECO:0007669"/>
    <property type="project" value="TreeGrafter"/>
</dbReference>
<protein>
    <submittedName>
        <fullName evidence="7">Putative wd-repeat protein</fullName>
    </submittedName>
</protein>
<dbReference type="PROSITE" id="PS50294">
    <property type="entry name" value="WD_REPEATS_REGION"/>
    <property type="match status" value="1"/>
</dbReference>
<dbReference type="InterPro" id="IPR001680">
    <property type="entry name" value="WD40_rpt"/>
</dbReference>
<comment type="similarity">
    <text evidence="3">Belongs to the UTP5 family.</text>
</comment>
<dbReference type="EMBL" id="GGLE01006741">
    <property type="protein sequence ID" value="MBY10867.1"/>
    <property type="molecule type" value="Transcribed_RNA"/>
</dbReference>
<dbReference type="InterPro" id="IPR015943">
    <property type="entry name" value="WD40/YVTN_repeat-like_dom_sf"/>
</dbReference>
<sequence length="635" mass="71036">MATFGEPVAVSNNGDLLAYSTPDGRLKLWETASGKLKQEYTPSSHLSATCTCLSWGPTRHDFASPKKKKRQKTSNDVASTISEVGLLAMGTASGTVLLYSVAKGDLHAELSDGHSDTVNGLSWHPESDSLFSCSDDQHIVHWSVSKYKVKSKWKADRRSVYAVSVVDSQTLLSASSSIKWWNIETQTVIMKFTGHITEVRHLLPVILPNKDKKYFLSSAVNDRQLSAWTLQEGSSTSSLASFTLSDEARHLTVSQADENGQVVYLSAVTRSGLLHMFELQLNGKCKTPVQPKFTVQIASDTRNGQSERPQSLPILAAHLVPDDPGSVLLCYGTFLRPSFERLSITDNFQTQTWLVRQLQSQSTSKQEVESSVVKQPQISSKDVKSLAPGHMTPSVSTVKTKTPVSKLPMEERLKVLDSEEWEEKDEREPPRADNLCQLLSQGLQSDDDRLLSSVLDRSDETLIRNTVRRLPITSVLALLRELHKRMHRRGARVSTYMKWIKTIIVVHTSFLTTCKEATTLLNPLVELLEARTEVFDKLCRLRGRLDLIMSQVTGRNEDSLQELPSQPLCVLQEESSDEEMEGSEDSEDEDMWGLSNNKKGQEEEEEEEDMDSSSQGEEDTDEERQEDEDKDSVDA</sequence>
<keyword evidence="4" id="KW-0853">WD repeat</keyword>
<dbReference type="Pfam" id="PF00400">
    <property type="entry name" value="WD40"/>
    <property type="match status" value="1"/>
</dbReference>
<reference evidence="7" key="1">
    <citation type="submission" date="2018-03" db="EMBL/GenBank/DDBJ databases">
        <title>The relapsing fever spirochete Borrelia turicatae persists in the highly oxidative environment of its soft-bodied tick vector.</title>
        <authorList>
            <person name="Bourret T.J."/>
            <person name="Boyle W.K."/>
            <person name="Valenzuela J.G."/>
            <person name="Oliveira F."/>
            <person name="Lopez J.E."/>
        </authorList>
    </citation>
    <scope>NUCLEOTIDE SEQUENCE</scope>
    <source>
        <strain evidence="7">Kansas strain/isolate</strain>
        <tissue evidence="7">Salivary glands</tissue>
    </source>
</reference>
<dbReference type="GO" id="GO:0000462">
    <property type="term" value="P:maturation of SSU-rRNA from tricistronic rRNA transcript (SSU-rRNA, 5.8S rRNA, LSU-rRNA)"/>
    <property type="evidence" value="ECO:0007669"/>
    <property type="project" value="TreeGrafter"/>
</dbReference>
<dbReference type="SUPFAM" id="SSF50978">
    <property type="entry name" value="WD40 repeat-like"/>
    <property type="match status" value="1"/>
</dbReference>
<dbReference type="InterPro" id="IPR007148">
    <property type="entry name" value="SSU_processome_Utp12"/>
</dbReference>
<comment type="subcellular location">
    <subcellularLocation>
        <location evidence="1">Nucleus</location>
    </subcellularLocation>
</comment>
<evidence type="ECO:0000256" key="5">
    <source>
        <dbReference type="SAM" id="MobiDB-lite"/>
    </source>
</evidence>
<dbReference type="PANTHER" id="PTHR44267">
    <property type="entry name" value="WD REPEAT-CONTAINING PROTEIN 43"/>
    <property type="match status" value="1"/>
</dbReference>